<proteinExistence type="predicted"/>
<dbReference type="EMBL" id="BARU01025822">
    <property type="protein sequence ID" value="GAH70969.1"/>
    <property type="molecule type" value="Genomic_DNA"/>
</dbReference>
<reference evidence="2" key="1">
    <citation type="journal article" date="2014" name="Front. Microbiol.">
        <title>High frequency of phylogenetically diverse reductive dehalogenase-homologous genes in deep subseafloor sedimentary metagenomes.</title>
        <authorList>
            <person name="Kawai M."/>
            <person name="Futagami T."/>
            <person name="Toyoda A."/>
            <person name="Takaki Y."/>
            <person name="Nishi S."/>
            <person name="Hori S."/>
            <person name="Arai W."/>
            <person name="Tsubouchi T."/>
            <person name="Morono Y."/>
            <person name="Uchiyama I."/>
            <person name="Ito T."/>
            <person name="Fujiyama A."/>
            <person name="Inagaki F."/>
            <person name="Takami H."/>
        </authorList>
    </citation>
    <scope>NUCLEOTIDE SEQUENCE</scope>
    <source>
        <strain evidence="2">Expedition CK06-06</strain>
    </source>
</reference>
<protein>
    <recommendedName>
        <fullName evidence="1">Molybdopterin-guanine dinucleotide biosynthesis protein B (MobB) domain-containing protein</fullName>
    </recommendedName>
</protein>
<dbReference type="PANTHER" id="PTHR40072">
    <property type="entry name" value="MOLYBDOPTERIN-GUANINE DINUCLEOTIDE BIOSYNTHESIS ADAPTER PROTEIN-RELATED"/>
    <property type="match status" value="1"/>
</dbReference>
<dbReference type="Pfam" id="PF03205">
    <property type="entry name" value="MobB"/>
    <property type="match status" value="1"/>
</dbReference>
<dbReference type="InterPro" id="IPR004435">
    <property type="entry name" value="MobB_dom"/>
</dbReference>
<accession>X1IY29</accession>
<feature type="domain" description="Molybdopterin-guanine dinucleotide biosynthesis protein B (MobB)" evidence="1">
    <location>
        <begin position="3"/>
        <end position="134"/>
    </location>
</feature>
<dbReference type="SUPFAM" id="SSF52540">
    <property type="entry name" value="P-loop containing nucleoside triphosphate hydrolases"/>
    <property type="match status" value="1"/>
</dbReference>
<dbReference type="NCBIfam" id="TIGR00176">
    <property type="entry name" value="mobB"/>
    <property type="match status" value="1"/>
</dbReference>
<dbReference type="GO" id="GO:0005525">
    <property type="term" value="F:GTP binding"/>
    <property type="evidence" value="ECO:0007669"/>
    <property type="project" value="InterPro"/>
</dbReference>
<gene>
    <name evidence="2" type="ORF">S03H2_41563</name>
</gene>
<evidence type="ECO:0000313" key="2">
    <source>
        <dbReference type="EMBL" id="GAH70969.1"/>
    </source>
</evidence>
<name>X1IY29_9ZZZZ</name>
<dbReference type="PANTHER" id="PTHR40072:SF1">
    <property type="entry name" value="MOLYBDOPTERIN-GUANINE DINUCLEOTIDE BIOSYNTHESIS ADAPTER PROTEIN"/>
    <property type="match status" value="1"/>
</dbReference>
<dbReference type="AlphaFoldDB" id="X1IY29"/>
<evidence type="ECO:0000259" key="1">
    <source>
        <dbReference type="Pfam" id="PF03205"/>
    </source>
</evidence>
<comment type="caution">
    <text evidence="2">The sequence shown here is derived from an EMBL/GenBank/DDBJ whole genome shotgun (WGS) entry which is preliminary data.</text>
</comment>
<dbReference type="Gene3D" id="3.40.50.300">
    <property type="entry name" value="P-loop containing nucleotide triphosphate hydrolases"/>
    <property type="match status" value="1"/>
</dbReference>
<dbReference type="CDD" id="cd03116">
    <property type="entry name" value="MobB"/>
    <property type="match status" value="1"/>
</dbReference>
<organism evidence="2">
    <name type="scientific">marine sediment metagenome</name>
    <dbReference type="NCBI Taxonomy" id="412755"/>
    <lineage>
        <taxon>unclassified sequences</taxon>
        <taxon>metagenomes</taxon>
        <taxon>ecological metagenomes</taxon>
    </lineage>
</organism>
<dbReference type="GO" id="GO:0006777">
    <property type="term" value="P:Mo-molybdopterin cofactor biosynthetic process"/>
    <property type="evidence" value="ECO:0007669"/>
    <property type="project" value="InterPro"/>
</dbReference>
<dbReference type="InterPro" id="IPR027417">
    <property type="entry name" value="P-loop_NTPase"/>
</dbReference>
<dbReference type="InterPro" id="IPR052539">
    <property type="entry name" value="MGD_biosynthesis_adapter"/>
</dbReference>
<feature type="non-terminal residue" evidence="2">
    <location>
        <position position="186"/>
    </location>
</feature>
<sequence length="186" mass="21027">MNIFGIIGHSESGKTRLIRQLIPELKQRGYTVAVIKHCPHGFELDTEGKDSWKFIEAGSDAVSILSTDRVAILKKYKSKLNPKNIIGQYFSTIDVILVEGYKENKAIKKIEVLQKGISEELECSPEELIAVVSDFEVNIDKPVFHPDQTGKIVEYLEDFMERRTSSVSLHIDGDSVPMNVFVQKIF</sequence>